<protein>
    <submittedName>
        <fullName evidence="6">DoxX family protein</fullName>
    </submittedName>
</protein>
<evidence type="ECO:0000313" key="7">
    <source>
        <dbReference type="Proteomes" id="UP000250462"/>
    </source>
</evidence>
<keyword evidence="2 5" id="KW-0812">Transmembrane</keyword>
<dbReference type="Pfam" id="PF13564">
    <property type="entry name" value="DoxX_2"/>
    <property type="match status" value="1"/>
</dbReference>
<name>A0A329QXG2_9ACTN</name>
<evidence type="ECO:0000313" key="6">
    <source>
        <dbReference type="EMBL" id="RAW16399.1"/>
    </source>
</evidence>
<accession>A0A329QXG2</accession>
<keyword evidence="3 5" id="KW-1133">Transmembrane helix</keyword>
<dbReference type="AlphaFoldDB" id="A0A329QXG2"/>
<proteinExistence type="predicted"/>
<dbReference type="GO" id="GO:0016020">
    <property type="term" value="C:membrane"/>
    <property type="evidence" value="ECO:0007669"/>
    <property type="project" value="UniProtKB-SubCell"/>
</dbReference>
<evidence type="ECO:0000256" key="4">
    <source>
        <dbReference type="ARBA" id="ARBA00023136"/>
    </source>
</evidence>
<evidence type="ECO:0000256" key="2">
    <source>
        <dbReference type="ARBA" id="ARBA00022692"/>
    </source>
</evidence>
<dbReference type="Proteomes" id="UP000250462">
    <property type="component" value="Unassembled WGS sequence"/>
</dbReference>
<feature type="transmembrane region" description="Helical" evidence="5">
    <location>
        <begin position="45"/>
        <end position="64"/>
    </location>
</feature>
<organism evidence="6 7">
    <name type="scientific">Phytoactinopolyspora halophila</name>
    <dbReference type="NCBI Taxonomy" id="1981511"/>
    <lineage>
        <taxon>Bacteria</taxon>
        <taxon>Bacillati</taxon>
        <taxon>Actinomycetota</taxon>
        <taxon>Actinomycetes</taxon>
        <taxon>Jiangellales</taxon>
        <taxon>Jiangellaceae</taxon>
        <taxon>Phytoactinopolyspora</taxon>
    </lineage>
</organism>
<evidence type="ECO:0000256" key="1">
    <source>
        <dbReference type="ARBA" id="ARBA00004141"/>
    </source>
</evidence>
<gene>
    <name evidence="6" type="ORF">DPM12_07155</name>
</gene>
<keyword evidence="7" id="KW-1185">Reference proteome</keyword>
<evidence type="ECO:0000256" key="5">
    <source>
        <dbReference type="SAM" id="Phobius"/>
    </source>
</evidence>
<dbReference type="OrthoDB" id="165191at2"/>
<reference evidence="6 7" key="1">
    <citation type="submission" date="2018-06" db="EMBL/GenBank/DDBJ databases">
        <title>Phytoactinopolyspora halophila sp. nov., a novel halophilic actinomycete isolated from a saline soil in China.</title>
        <authorList>
            <person name="Tang S.-K."/>
        </authorList>
    </citation>
    <scope>NUCLEOTIDE SEQUENCE [LARGE SCALE GENOMIC DNA]</scope>
    <source>
        <strain evidence="6 7">YIM 96934</strain>
    </source>
</reference>
<dbReference type="RefSeq" id="WP_112257611.1">
    <property type="nucleotide sequence ID" value="NZ_QMIG01000004.1"/>
</dbReference>
<dbReference type="EMBL" id="QMIG01000004">
    <property type="protein sequence ID" value="RAW16399.1"/>
    <property type="molecule type" value="Genomic_DNA"/>
</dbReference>
<sequence length="118" mass="12372">MTMFIAYISLTVLLSFALVFSGRSMLVKEPDITETLTRLGVPHSWFPILAILKIAGALGLLAGIAYRPLGIAAGVGLVLFFVGAVVSHLRVNDVKGTPVPTVLVLASMTPVVLGLATL</sequence>
<dbReference type="InterPro" id="IPR032808">
    <property type="entry name" value="DoxX"/>
</dbReference>
<feature type="transmembrane region" description="Helical" evidence="5">
    <location>
        <begin position="97"/>
        <end position="116"/>
    </location>
</feature>
<comment type="caution">
    <text evidence="6">The sequence shown here is derived from an EMBL/GenBank/DDBJ whole genome shotgun (WGS) entry which is preliminary data.</text>
</comment>
<feature type="transmembrane region" description="Helical" evidence="5">
    <location>
        <begin position="71"/>
        <end position="91"/>
    </location>
</feature>
<evidence type="ECO:0000256" key="3">
    <source>
        <dbReference type="ARBA" id="ARBA00022989"/>
    </source>
</evidence>
<comment type="subcellular location">
    <subcellularLocation>
        <location evidence="1">Membrane</location>
        <topology evidence="1">Multi-pass membrane protein</topology>
    </subcellularLocation>
</comment>
<keyword evidence="4 5" id="KW-0472">Membrane</keyword>